<dbReference type="RefSeq" id="WP_117349719.1">
    <property type="nucleotide sequence ID" value="NZ_CP031742.1"/>
</dbReference>
<proteinExistence type="predicted"/>
<accession>A0A385DE10</accession>
<protein>
    <submittedName>
        <fullName evidence="2">Uncharacterized protein</fullName>
    </submittedName>
</protein>
<dbReference type="AlphaFoldDB" id="A0A385DE10"/>
<dbReference type="KEGG" id="sky:D0C37_17040"/>
<dbReference type="Proteomes" id="UP000259636">
    <property type="component" value="Chromosome"/>
</dbReference>
<evidence type="ECO:0000256" key="1">
    <source>
        <dbReference type="SAM" id="MobiDB-lite"/>
    </source>
</evidence>
<reference evidence="2 3" key="1">
    <citation type="submission" date="2018-08" db="EMBL/GenBank/DDBJ databases">
        <authorList>
            <person name="Ferrada E.E."/>
            <person name="Latorre B.A."/>
        </authorList>
    </citation>
    <scope>NUCLEOTIDE SEQUENCE [LARGE SCALE GENOMIC DNA]</scope>
    <source>
        <strain evidence="2 3">VK-A60T</strain>
    </source>
</reference>
<name>A0A385DE10_9ACTN</name>
<feature type="region of interest" description="Disordered" evidence="1">
    <location>
        <begin position="1"/>
        <end position="25"/>
    </location>
</feature>
<sequence length="164" mass="17665">MADVDPDTQARRDTGAHPAAEAGRFGPGPLLRLEITEHRDGLFDGAWWPYSHRVNIEIPRLIGGLAGLWDPVTRIGVDLETWGALPTRLVIDGRVVRIDGYPVADDTALVTRDDRALFSLLVVPPEAAPEAAVAAMARALDPANTAPAGTILTETGVRPGHRRR</sequence>
<dbReference type="InterPro" id="IPR046036">
    <property type="entry name" value="DUF5994"/>
</dbReference>
<dbReference type="EMBL" id="CP031742">
    <property type="protein sequence ID" value="AXQ56144.1"/>
    <property type="molecule type" value="Genomic_DNA"/>
</dbReference>
<gene>
    <name evidence="2" type="ORF">D0C37_17040</name>
</gene>
<evidence type="ECO:0000313" key="3">
    <source>
        <dbReference type="Proteomes" id="UP000259636"/>
    </source>
</evidence>
<dbReference type="Pfam" id="PF19457">
    <property type="entry name" value="DUF5994"/>
    <property type="match status" value="1"/>
</dbReference>
<organism evidence="2 3">
    <name type="scientific">Streptomyces koyangensis</name>
    <dbReference type="NCBI Taxonomy" id="188770"/>
    <lineage>
        <taxon>Bacteria</taxon>
        <taxon>Bacillati</taxon>
        <taxon>Actinomycetota</taxon>
        <taxon>Actinomycetes</taxon>
        <taxon>Kitasatosporales</taxon>
        <taxon>Streptomycetaceae</taxon>
        <taxon>Streptomyces</taxon>
        <taxon>Streptomyces aurantiacus group</taxon>
    </lineage>
</organism>
<evidence type="ECO:0000313" key="2">
    <source>
        <dbReference type="EMBL" id="AXQ56144.1"/>
    </source>
</evidence>
<dbReference type="GeneID" id="300115878"/>